<feature type="compositionally biased region" description="Low complexity" evidence="3">
    <location>
        <begin position="1"/>
        <end position="10"/>
    </location>
</feature>
<organism evidence="4 5">
    <name type="scientific">Intrasporangium oryzae NRRL B-24470</name>
    <dbReference type="NCBI Taxonomy" id="1386089"/>
    <lineage>
        <taxon>Bacteria</taxon>
        <taxon>Bacillati</taxon>
        <taxon>Actinomycetota</taxon>
        <taxon>Actinomycetes</taxon>
        <taxon>Micrococcales</taxon>
        <taxon>Intrasporangiaceae</taxon>
        <taxon>Intrasporangium</taxon>
    </lineage>
</organism>
<proteinExistence type="predicted"/>
<protein>
    <submittedName>
        <fullName evidence="4">Single-stranded DNA-binding protein</fullName>
    </submittedName>
</protein>
<dbReference type="eggNOG" id="COG0629">
    <property type="taxonomic scope" value="Bacteria"/>
</dbReference>
<dbReference type="AlphaFoldDB" id="W9G7Q9"/>
<evidence type="ECO:0000256" key="1">
    <source>
        <dbReference type="ARBA" id="ARBA00023125"/>
    </source>
</evidence>
<dbReference type="EMBL" id="AWSA01000032">
    <property type="protein sequence ID" value="EWT00858.1"/>
    <property type="molecule type" value="Genomic_DNA"/>
</dbReference>
<reference evidence="4 5" key="1">
    <citation type="submission" date="2013-08" db="EMBL/GenBank/DDBJ databases">
        <title>Intrasporangium oryzae NRRL B-24470.</title>
        <authorList>
            <person name="Liu H."/>
            <person name="Wang G."/>
        </authorList>
    </citation>
    <scope>NUCLEOTIDE SEQUENCE [LARGE SCALE GENOMIC DNA]</scope>
    <source>
        <strain evidence="4 5">NRRL B-24470</strain>
    </source>
</reference>
<dbReference type="Proteomes" id="UP000019489">
    <property type="component" value="Unassembled WGS sequence"/>
</dbReference>
<sequence>MSETTDTAARTARETGRPARGPGPTADPATARNEVLIAGRLGAAAEERLLPSGDPIVTLRVIVPRSPRARHARDAPSRVTVDTIDVVCWTTSTRRAALRLPAGGLVEVSGALRRRFFGGPGGRQSRYEVEASAIRRVRGGPVPGT</sequence>
<accession>W9G7Q9</accession>
<dbReference type="Pfam" id="PF00436">
    <property type="entry name" value="SSB"/>
    <property type="match status" value="1"/>
</dbReference>
<dbReference type="PATRIC" id="fig|1386089.3.peg.2856"/>
<evidence type="ECO:0000256" key="3">
    <source>
        <dbReference type="SAM" id="MobiDB-lite"/>
    </source>
</evidence>
<dbReference type="OrthoDB" id="5186768at2"/>
<dbReference type="PROSITE" id="PS50935">
    <property type="entry name" value="SSB"/>
    <property type="match status" value="1"/>
</dbReference>
<dbReference type="InterPro" id="IPR000424">
    <property type="entry name" value="Primosome_PriB/ssb"/>
</dbReference>
<evidence type="ECO:0000313" key="5">
    <source>
        <dbReference type="Proteomes" id="UP000019489"/>
    </source>
</evidence>
<evidence type="ECO:0000256" key="2">
    <source>
        <dbReference type="PROSITE-ProRule" id="PRU00252"/>
    </source>
</evidence>
<dbReference type="STRING" id="1386089.N865_13055"/>
<dbReference type="Gene3D" id="2.40.50.140">
    <property type="entry name" value="Nucleic acid-binding proteins"/>
    <property type="match status" value="1"/>
</dbReference>
<gene>
    <name evidence="4" type="ORF">N865_13055</name>
</gene>
<dbReference type="InterPro" id="IPR012340">
    <property type="entry name" value="NA-bd_OB-fold"/>
</dbReference>
<dbReference type="CDD" id="cd04496">
    <property type="entry name" value="SSB_OBF"/>
    <property type="match status" value="1"/>
</dbReference>
<evidence type="ECO:0000313" key="4">
    <source>
        <dbReference type="EMBL" id="EWT00858.1"/>
    </source>
</evidence>
<dbReference type="SUPFAM" id="SSF50249">
    <property type="entry name" value="Nucleic acid-binding proteins"/>
    <property type="match status" value="1"/>
</dbReference>
<keyword evidence="1 2" id="KW-0238">DNA-binding</keyword>
<dbReference type="RefSeq" id="WP_084328253.1">
    <property type="nucleotide sequence ID" value="NZ_AWSA01000032.1"/>
</dbReference>
<name>W9G7Q9_9MICO</name>
<dbReference type="GO" id="GO:0003697">
    <property type="term" value="F:single-stranded DNA binding"/>
    <property type="evidence" value="ECO:0007669"/>
    <property type="project" value="InterPro"/>
</dbReference>
<keyword evidence="5" id="KW-1185">Reference proteome</keyword>
<comment type="caution">
    <text evidence="4">The sequence shown here is derived from an EMBL/GenBank/DDBJ whole genome shotgun (WGS) entry which is preliminary data.</text>
</comment>
<feature type="region of interest" description="Disordered" evidence="3">
    <location>
        <begin position="1"/>
        <end position="31"/>
    </location>
</feature>